<dbReference type="InterPro" id="IPR036291">
    <property type="entry name" value="NAD(P)-bd_dom_sf"/>
</dbReference>
<dbReference type="GO" id="GO:0009423">
    <property type="term" value="P:chorismate biosynthetic process"/>
    <property type="evidence" value="ECO:0007669"/>
    <property type="project" value="TreeGrafter"/>
</dbReference>
<dbReference type="PANTHER" id="PTHR21089:SF1">
    <property type="entry name" value="BIFUNCTIONAL 3-DEHYDROQUINATE DEHYDRATASE_SHIKIMATE DEHYDROGENASE, CHLOROPLASTIC"/>
    <property type="match status" value="1"/>
</dbReference>
<dbReference type="AlphaFoldDB" id="A0A1H1GF36"/>
<keyword evidence="6" id="KW-1185">Reference proteome</keyword>
<dbReference type="GO" id="GO:0019632">
    <property type="term" value="P:shikimate metabolic process"/>
    <property type="evidence" value="ECO:0007669"/>
    <property type="project" value="TreeGrafter"/>
</dbReference>
<dbReference type="STRING" id="37928.SAMN04489742_4044"/>
<dbReference type="Pfam" id="PF08501">
    <property type="entry name" value="Shikimate_dh_N"/>
    <property type="match status" value="1"/>
</dbReference>
<dbReference type="GO" id="GO:0009073">
    <property type="term" value="P:aromatic amino acid family biosynthetic process"/>
    <property type="evidence" value="ECO:0007669"/>
    <property type="project" value="UniProtKB-KW"/>
</dbReference>
<dbReference type="InterPro" id="IPR041121">
    <property type="entry name" value="SDH_C"/>
</dbReference>
<accession>A0A1H1GF36</accession>
<evidence type="ECO:0000313" key="5">
    <source>
        <dbReference type="EMBL" id="SDR11800.1"/>
    </source>
</evidence>
<dbReference type="InterPro" id="IPR022893">
    <property type="entry name" value="Shikimate_DH_fam"/>
</dbReference>
<keyword evidence="2" id="KW-0057">Aromatic amino acid biosynthesis</keyword>
<evidence type="ECO:0000256" key="2">
    <source>
        <dbReference type="ARBA" id="ARBA00023141"/>
    </source>
</evidence>
<dbReference type="PANTHER" id="PTHR21089">
    <property type="entry name" value="SHIKIMATE DEHYDROGENASE"/>
    <property type="match status" value="1"/>
</dbReference>
<dbReference type="SUPFAM" id="SSF51735">
    <property type="entry name" value="NAD(P)-binding Rossmann-fold domains"/>
    <property type="match status" value="1"/>
</dbReference>
<gene>
    <name evidence="5" type="ORF">SAMN04489742_4044</name>
</gene>
<dbReference type="Pfam" id="PF18317">
    <property type="entry name" value="SDH_C"/>
    <property type="match status" value="1"/>
</dbReference>
<dbReference type="SUPFAM" id="SSF53223">
    <property type="entry name" value="Aminoacid dehydrogenase-like, N-terminal domain"/>
    <property type="match status" value="1"/>
</dbReference>
<proteinExistence type="predicted"/>
<feature type="domain" description="Shikimate dehydrogenase substrate binding N-terminal" evidence="3">
    <location>
        <begin position="24"/>
        <end position="107"/>
    </location>
</feature>
<feature type="domain" description="SDH C-terminal" evidence="4">
    <location>
        <begin position="264"/>
        <end position="283"/>
    </location>
</feature>
<dbReference type="InterPro" id="IPR013708">
    <property type="entry name" value="Shikimate_DH-bd_N"/>
</dbReference>
<organism evidence="5 6">
    <name type="scientific">Crystallibacter crystallopoietes</name>
    <dbReference type="NCBI Taxonomy" id="37928"/>
    <lineage>
        <taxon>Bacteria</taxon>
        <taxon>Bacillati</taxon>
        <taxon>Actinomycetota</taxon>
        <taxon>Actinomycetes</taxon>
        <taxon>Micrococcales</taxon>
        <taxon>Micrococcaceae</taxon>
        <taxon>Crystallibacter</taxon>
    </lineage>
</organism>
<dbReference type="GO" id="GO:0004764">
    <property type="term" value="F:shikimate 3-dehydrogenase (NADP+) activity"/>
    <property type="evidence" value="ECO:0007669"/>
    <property type="project" value="InterPro"/>
</dbReference>
<dbReference type="Gene3D" id="3.40.50.10860">
    <property type="entry name" value="Leucine Dehydrogenase, chain A, domain 1"/>
    <property type="match status" value="1"/>
</dbReference>
<evidence type="ECO:0000313" key="6">
    <source>
        <dbReference type="Proteomes" id="UP000181917"/>
    </source>
</evidence>
<dbReference type="InterPro" id="IPR046346">
    <property type="entry name" value="Aminoacid_DH-like_N_sf"/>
</dbReference>
<sequence>MQLRNSDPRSSAVAEPAAARRAAVLGHPISHSRSPLLHGAAYRLLGFDCAYEAIDLTPAQLPGFMAAVRESSCWAGLSVTMPLKAAMVPLMDETSELVRSLGVLNTVVVRRQPDGTVRLVGQNTDVGGIIEALRHAGATPGGHAVILGGGGTAAAAAAALAGLQVNSLSVCLRDPNKAGPILAVARNAGLECRVASWDDVVAELASARVVVSTLPPNAADPIAEALDASGARLDSQVLLDVTYDPWPSRIASVWNERGGAIVPGLEMLIYQAVEQVRLFTGMELAEPEQVINVMCDAVGAPRR</sequence>
<evidence type="ECO:0000256" key="1">
    <source>
        <dbReference type="ARBA" id="ARBA00004871"/>
    </source>
</evidence>
<dbReference type="Proteomes" id="UP000181917">
    <property type="component" value="Unassembled WGS sequence"/>
</dbReference>
<comment type="pathway">
    <text evidence="1">Metabolic intermediate biosynthesis; chorismate biosynthesis; chorismate from D-erythrose 4-phosphate and phosphoenolpyruvate: step 4/7.</text>
</comment>
<reference evidence="5 6" key="1">
    <citation type="submission" date="2016-10" db="EMBL/GenBank/DDBJ databases">
        <authorList>
            <person name="de Groot N.N."/>
        </authorList>
    </citation>
    <scope>NUCLEOTIDE SEQUENCE [LARGE SCALE GENOMIC DNA]</scope>
    <source>
        <strain evidence="5 6">DSM 20117</strain>
    </source>
</reference>
<dbReference type="GO" id="GO:0050661">
    <property type="term" value="F:NADP binding"/>
    <property type="evidence" value="ECO:0007669"/>
    <property type="project" value="TreeGrafter"/>
</dbReference>
<dbReference type="EMBL" id="FNKH01000002">
    <property type="protein sequence ID" value="SDR11800.1"/>
    <property type="molecule type" value="Genomic_DNA"/>
</dbReference>
<evidence type="ECO:0000259" key="4">
    <source>
        <dbReference type="Pfam" id="PF18317"/>
    </source>
</evidence>
<protein>
    <submittedName>
        <fullName evidence="5">Shikimate dehydrogenase</fullName>
    </submittedName>
</protein>
<dbReference type="NCBIfam" id="NF001311">
    <property type="entry name" value="PRK00258.1-3"/>
    <property type="match status" value="1"/>
</dbReference>
<dbReference type="GO" id="GO:0005829">
    <property type="term" value="C:cytosol"/>
    <property type="evidence" value="ECO:0007669"/>
    <property type="project" value="TreeGrafter"/>
</dbReference>
<keyword evidence="2" id="KW-0028">Amino-acid biosynthesis</keyword>
<name>A0A1H1GF36_9MICC</name>
<evidence type="ECO:0000259" key="3">
    <source>
        <dbReference type="Pfam" id="PF08501"/>
    </source>
</evidence>
<dbReference type="Gene3D" id="3.40.50.720">
    <property type="entry name" value="NAD(P)-binding Rossmann-like Domain"/>
    <property type="match status" value="1"/>
</dbReference>